<evidence type="ECO:0000313" key="2">
    <source>
        <dbReference type="EMBL" id="OGC49312.1"/>
    </source>
</evidence>
<keyword evidence="1" id="KW-1133">Transmembrane helix</keyword>
<accession>A0A1F4UWL6</accession>
<dbReference type="Proteomes" id="UP000177371">
    <property type="component" value="Unassembled WGS sequence"/>
</dbReference>
<proteinExistence type="predicted"/>
<feature type="transmembrane region" description="Helical" evidence="1">
    <location>
        <begin position="7"/>
        <end position="27"/>
    </location>
</feature>
<name>A0A1F4UWL6_UNCKA</name>
<comment type="caution">
    <text evidence="2">The sequence shown here is derived from an EMBL/GenBank/DDBJ whole genome shotgun (WGS) entry which is preliminary data.</text>
</comment>
<feature type="transmembrane region" description="Helical" evidence="1">
    <location>
        <begin position="33"/>
        <end position="49"/>
    </location>
</feature>
<feature type="transmembrane region" description="Helical" evidence="1">
    <location>
        <begin position="82"/>
        <end position="98"/>
    </location>
</feature>
<gene>
    <name evidence="2" type="ORF">A2W32_03015</name>
</gene>
<keyword evidence="1" id="KW-0812">Transmembrane</keyword>
<evidence type="ECO:0000313" key="3">
    <source>
        <dbReference type="Proteomes" id="UP000177371"/>
    </source>
</evidence>
<dbReference type="STRING" id="1802610.A2W32_03015"/>
<evidence type="ECO:0000256" key="1">
    <source>
        <dbReference type="SAM" id="Phobius"/>
    </source>
</evidence>
<protein>
    <submittedName>
        <fullName evidence="2">Uncharacterized protein</fullName>
    </submittedName>
</protein>
<dbReference type="AlphaFoldDB" id="A0A1F4UWL6"/>
<sequence length="106" mass="12442">MSPRYEFVKYILITFVVTFTLVDTIVLHNSGELILFILFLLWLVIMHLVKPSRDIFNKIGMGLFAVIPVFVIVRLFDIAERIAIWVFLYLLVRCVIEYKEYIKNGG</sequence>
<dbReference type="EMBL" id="MEUT01000052">
    <property type="protein sequence ID" value="OGC49312.1"/>
    <property type="molecule type" value="Genomic_DNA"/>
</dbReference>
<organism evidence="2 3">
    <name type="scientific">candidate division WWE3 bacterium RBG_16_37_10</name>
    <dbReference type="NCBI Taxonomy" id="1802610"/>
    <lineage>
        <taxon>Bacteria</taxon>
        <taxon>Katanobacteria</taxon>
    </lineage>
</organism>
<reference evidence="2 3" key="1">
    <citation type="journal article" date="2016" name="Nat. Commun.">
        <title>Thousands of microbial genomes shed light on interconnected biogeochemical processes in an aquifer system.</title>
        <authorList>
            <person name="Anantharaman K."/>
            <person name="Brown C.T."/>
            <person name="Hug L.A."/>
            <person name="Sharon I."/>
            <person name="Castelle C.J."/>
            <person name="Probst A.J."/>
            <person name="Thomas B.C."/>
            <person name="Singh A."/>
            <person name="Wilkins M.J."/>
            <person name="Karaoz U."/>
            <person name="Brodie E.L."/>
            <person name="Williams K.H."/>
            <person name="Hubbard S.S."/>
            <person name="Banfield J.F."/>
        </authorList>
    </citation>
    <scope>NUCLEOTIDE SEQUENCE [LARGE SCALE GENOMIC DNA]</scope>
</reference>
<keyword evidence="1" id="KW-0472">Membrane</keyword>
<feature type="transmembrane region" description="Helical" evidence="1">
    <location>
        <begin position="56"/>
        <end position="76"/>
    </location>
</feature>